<proteinExistence type="predicted"/>
<gene>
    <name evidence="1" type="ORF">B0T17DRAFT_466900</name>
</gene>
<dbReference type="EMBL" id="JAULSR010000001">
    <property type="protein sequence ID" value="KAK0637208.1"/>
    <property type="molecule type" value="Genomic_DNA"/>
</dbReference>
<dbReference type="PANTHER" id="PTHR40640:SF1">
    <property type="entry name" value="ANCHORED GLYCOPROTEIN, PUTATIVE (AFU_ORTHOLOGUE AFUA_8G04860)-RELATED"/>
    <property type="match status" value="1"/>
</dbReference>
<dbReference type="Proteomes" id="UP001174934">
    <property type="component" value="Unassembled WGS sequence"/>
</dbReference>
<evidence type="ECO:0000313" key="2">
    <source>
        <dbReference type="Proteomes" id="UP001174934"/>
    </source>
</evidence>
<feature type="non-terminal residue" evidence="1">
    <location>
        <position position="150"/>
    </location>
</feature>
<dbReference type="AlphaFoldDB" id="A0AA40CH14"/>
<accession>A0AA40CH14</accession>
<name>A0AA40CH14_9PEZI</name>
<feature type="non-terminal residue" evidence="1">
    <location>
        <position position="1"/>
    </location>
</feature>
<keyword evidence="2" id="KW-1185">Reference proteome</keyword>
<organism evidence="1 2">
    <name type="scientific">Bombardia bombarda</name>
    <dbReference type="NCBI Taxonomy" id="252184"/>
    <lineage>
        <taxon>Eukaryota</taxon>
        <taxon>Fungi</taxon>
        <taxon>Dikarya</taxon>
        <taxon>Ascomycota</taxon>
        <taxon>Pezizomycotina</taxon>
        <taxon>Sordariomycetes</taxon>
        <taxon>Sordariomycetidae</taxon>
        <taxon>Sordariales</taxon>
        <taxon>Lasiosphaeriaceae</taxon>
        <taxon>Bombardia</taxon>
    </lineage>
</organism>
<comment type="caution">
    <text evidence="1">The sequence shown here is derived from an EMBL/GenBank/DDBJ whole genome shotgun (WGS) entry which is preliminary data.</text>
</comment>
<sequence length="150" mass="15154">GSGSGSISTVSAYLPGYNHFDWEALRGSIVGQDESVTTYTIFCEDQAPTCQIAGDLPFIFAEGPHTLSYGGSAAGVLTADLQCALAGKTAATCTGSSSFGPNYHQGTISGPTQTVWTKTLSGSDVSWGVLTLATPGPLPGTTNIDGTAAA</sequence>
<dbReference type="PANTHER" id="PTHR40640">
    <property type="entry name" value="ANCHORED GLYCOPROTEIN, PUTATIVE (AFU_ORTHOLOGUE AFUA_8G04860)-RELATED"/>
    <property type="match status" value="1"/>
</dbReference>
<reference evidence="1" key="1">
    <citation type="submission" date="2023-06" db="EMBL/GenBank/DDBJ databases">
        <title>Genome-scale phylogeny and comparative genomics of the fungal order Sordariales.</title>
        <authorList>
            <consortium name="Lawrence Berkeley National Laboratory"/>
            <person name="Hensen N."/>
            <person name="Bonometti L."/>
            <person name="Westerberg I."/>
            <person name="Brannstrom I.O."/>
            <person name="Guillou S."/>
            <person name="Cros-Aarteil S."/>
            <person name="Calhoun S."/>
            <person name="Haridas S."/>
            <person name="Kuo A."/>
            <person name="Mondo S."/>
            <person name="Pangilinan J."/>
            <person name="Riley R."/>
            <person name="LaButti K."/>
            <person name="Andreopoulos B."/>
            <person name="Lipzen A."/>
            <person name="Chen C."/>
            <person name="Yanf M."/>
            <person name="Daum C."/>
            <person name="Ng V."/>
            <person name="Clum A."/>
            <person name="Steindorff A."/>
            <person name="Ohm R."/>
            <person name="Martin F."/>
            <person name="Silar P."/>
            <person name="Natvig D."/>
            <person name="Lalanne C."/>
            <person name="Gautier V."/>
            <person name="Ament-velasquez S.L."/>
            <person name="Kruys A."/>
            <person name="Hutchinson M.I."/>
            <person name="Powell A.J."/>
            <person name="Barry K."/>
            <person name="Miller A.N."/>
            <person name="Grigoriev I.V."/>
            <person name="Debuchy R."/>
            <person name="Gladieux P."/>
            <person name="Thoren M.H."/>
            <person name="Johannesson H."/>
        </authorList>
    </citation>
    <scope>NUCLEOTIDE SEQUENCE</scope>
    <source>
        <strain evidence="1">SMH3391-2</strain>
    </source>
</reference>
<protein>
    <submittedName>
        <fullName evidence="1">Uncharacterized protein</fullName>
    </submittedName>
</protein>
<evidence type="ECO:0000313" key="1">
    <source>
        <dbReference type="EMBL" id="KAK0637208.1"/>
    </source>
</evidence>